<keyword evidence="9" id="KW-1185">Reference proteome</keyword>
<dbReference type="EMBL" id="SACY01000003">
    <property type="protein sequence ID" value="RVU24688.1"/>
    <property type="molecule type" value="Genomic_DNA"/>
</dbReference>
<reference evidence="8 9" key="1">
    <citation type="submission" date="2019-01" db="EMBL/GenBank/DDBJ databases">
        <authorList>
            <person name="Chen W.-M."/>
        </authorList>
    </citation>
    <scope>NUCLEOTIDE SEQUENCE [LARGE SCALE GENOMIC DNA]</scope>
    <source>
        <strain evidence="8 9">FSY-15</strain>
    </source>
</reference>
<name>A0A437PR13_9BACT</name>
<feature type="domain" description="Molybdopterin cofactor biosynthesis C (MoaC)" evidence="7">
    <location>
        <begin position="16"/>
        <end position="151"/>
    </location>
</feature>
<dbReference type="Pfam" id="PF01967">
    <property type="entry name" value="MoaC"/>
    <property type="match status" value="1"/>
</dbReference>
<dbReference type="GO" id="GO:0061799">
    <property type="term" value="F:cyclic pyranopterin monophosphate synthase activity"/>
    <property type="evidence" value="ECO:0007669"/>
    <property type="project" value="UniProtKB-EC"/>
</dbReference>
<dbReference type="InterPro" id="IPR023045">
    <property type="entry name" value="MoaC"/>
</dbReference>
<comment type="catalytic activity">
    <reaction evidence="1">
        <text>(8S)-3',8-cyclo-7,8-dihydroguanosine 5'-triphosphate = cyclic pyranopterin phosphate + diphosphate</text>
        <dbReference type="Rhea" id="RHEA:49580"/>
        <dbReference type="ChEBI" id="CHEBI:33019"/>
        <dbReference type="ChEBI" id="CHEBI:59648"/>
        <dbReference type="ChEBI" id="CHEBI:131766"/>
        <dbReference type="EC" id="4.6.1.17"/>
    </reaction>
</comment>
<dbReference type="InterPro" id="IPR047594">
    <property type="entry name" value="MoaC_bact/euk"/>
</dbReference>
<evidence type="ECO:0000256" key="6">
    <source>
        <dbReference type="ARBA" id="ARBA00055087"/>
    </source>
</evidence>
<comment type="caution">
    <text evidence="8">The sequence shown here is derived from an EMBL/GenBank/DDBJ whole genome shotgun (WGS) entry which is preliminary data.</text>
</comment>
<evidence type="ECO:0000256" key="1">
    <source>
        <dbReference type="ARBA" id="ARBA00001637"/>
    </source>
</evidence>
<evidence type="ECO:0000256" key="4">
    <source>
        <dbReference type="ARBA" id="ARBA00023150"/>
    </source>
</evidence>
<dbReference type="SUPFAM" id="SSF55040">
    <property type="entry name" value="Molybdenum cofactor biosynthesis protein C, MoaC"/>
    <property type="match status" value="1"/>
</dbReference>
<dbReference type="InterPro" id="IPR002820">
    <property type="entry name" value="Mopterin_CF_biosynth-C_dom"/>
</dbReference>
<comment type="function">
    <text evidence="6">Catalyzes the conversion of (8S)-3',8-cyclo-7,8-dihydroguanosine 5'-triphosphate to cyclic pyranopterin monophosphate (cPMP).</text>
</comment>
<dbReference type="OrthoDB" id="9794429at2"/>
<evidence type="ECO:0000313" key="8">
    <source>
        <dbReference type="EMBL" id="RVU24688.1"/>
    </source>
</evidence>
<dbReference type="AlphaFoldDB" id="A0A437PR13"/>
<keyword evidence="5 8" id="KW-0456">Lyase</keyword>
<dbReference type="NCBIfam" id="NF006870">
    <property type="entry name" value="PRK09364.1"/>
    <property type="match status" value="1"/>
</dbReference>
<dbReference type="NCBIfam" id="TIGR00581">
    <property type="entry name" value="moaC"/>
    <property type="match status" value="1"/>
</dbReference>
<dbReference type="CDD" id="cd01420">
    <property type="entry name" value="MoaC_PE"/>
    <property type="match status" value="1"/>
</dbReference>
<accession>A0A437PR13</accession>
<evidence type="ECO:0000256" key="5">
    <source>
        <dbReference type="ARBA" id="ARBA00023239"/>
    </source>
</evidence>
<dbReference type="GO" id="GO:0006777">
    <property type="term" value="P:Mo-molybdopterin cofactor biosynthetic process"/>
    <property type="evidence" value="ECO:0007669"/>
    <property type="project" value="UniProtKB-KW"/>
</dbReference>
<proteinExistence type="predicted"/>
<dbReference type="EC" id="4.6.1.17" evidence="3"/>
<dbReference type="RefSeq" id="WP_127803635.1">
    <property type="nucleotide sequence ID" value="NZ_SACY01000003.1"/>
</dbReference>
<dbReference type="Gene3D" id="3.30.70.640">
    <property type="entry name" value="Molybdopterin cofactor biosynthesis C (MoaC) domain"/>
    <property type="match status" value="1"/>
</dbReference>
<dbReference type="UniPathway" id="UPA00344"/>
<comment type="pathway">
    <text evidence="2">Cofactor biosynthesis; molybdopterin biosynthesis.</text>
</comment>
<dbReference type="Proteomes" id="UP000282832">
    <property type="component" value="Unassembled WGS sequence"/>
</dbReference>
<evidence type="ECO:0000256" key="3">
    <source>
        <dbReference type="ARBA" id="ARBA00012575"/>
    </source>
</evidence>
<evidence type="ECO:0000313" key="9">
    <source>
        <dbReference type="Proteomes" id="UP000282832"/>
    </source>
</evidence>
<evidence type="ECO:0000256" key="2">
    <source>
        <dbReference type="ARBA" id="ARBA00005046"/>
    </source>
</evidence>
<organism evidence="8 9">
    <name type="scientific">Sandaracinomonas limnophila</name>
    <dbReference type="NCBI Taxonomy" id="1862386"/>
    <lineage>
        <taxon>Bacteria</taxon>
        <taxon>Pseudomonadati</taxon>
        <taxon>Bacteroidota</taxon>
        <taxon>Cytophagia</taxon>
        <taxon>Cytophagales</taxon>
        <taxon>Flectobacillaceae</taxon>
        <taxon>Sandaracinomonas</taxon>
    </lineage>
</organism>
<sequence>MNIEFSHVADNDQPGMVDVGAKKITVREAEAQSIVWLGKENIELFEKAGWENKKGGILQTAIIAGTMAAKKTGDLIPMCHPLGLESCKINIDVLEESLKITCICRLEAKTGVEMEAMVGASVAALTIYDMCKSVSKGIVIQETKLIRKSGGKSDFKA</sequence>
<dbReference type="InterPro" id="IPR036522">
    <property type="entry name" value="MoaC_sf"/>
</dbReference>
<evidence type="ECO:0000259" key="7">
    <source>
        <dbReference type="Pfam" id="PF01967"/>
    </source>
</evidence>
<protein>
    <recommendedName>
        <fullName evidence="3">cyclic pyranopterin monophosphate synthase</fullName>
        <ecNumber evidence="3">4.6.1.17</ecNumber>
    </recommendedName>
</protein>
<keyword evidence="4" id="KW-0501">Molybdenum cofactor biosynthesis</keyword>
<gene>
    <name evidence="8" type="primary">moaC</name>
    <name evidence="8" type="ORF">EOJ36_06655</name>
</gene>